<dbReference type="InterPro" id="IPR032466">
    <property type="entry name" value="Metal_Hydrolase"/>
</dbReference>
<dbReference type="SUPFAM" id="SSF51338">
    <property type="entry name" value="Composite domain of metallo-dependent hydrolases"/>
    <property type="match status" value="1"/>
</dbReference>
<proteinExistence type="predicted"/>
<dbReference type="Pfam" id="PF07969">
    <property type="entry name" value="Amidohydro_3"/>
    <property type="match status" value="2"/>
</dbReference>
<sequence>MADLRLRNARLWGTEGLSDVTIEDGRIADVDTASGEAETAGPDTVDLEGALVIPGLVDAHAHVDKTLFGGPWVPRTAGPGLAAAIEYGATERVKYGVPNPDYITALLTNMAVHGTTRTRSHVDIDPGLGIDAVHAVREAVERLEGRVDMQMVAFPQTGLLVSPGTEELMNEALAAGVEYVGGIDPGGFDGDAVKHLDVVFEMAERHGAGVDIHVHDGDNLGVHEFDLIIERTRALSMQGRVTISHAFALYDAAGAVRERLIEQLAENRISVTSVAPKKVLPLKELDSAGVRTGIGNDGVRDLWSPYGTGEMLERTLWFARNSGFSRDEDIELALDAATFGGAEITGAEDYGLSAGSKADLVAVPARNAAEAVMTHPTPTVVVKGGKVTARNGVLA</sequence>
<dbReference type="SUPFAM" id="SSF51556">
    <property type="entry name" value="Metallo-dependent hydrolases"/>
    <property type="match status" value="1"/>
</dbReference>
<accession>A0ABV8TZ76</accession>
<name>A0ABV8TZ76_9ACTN</name>
<feature type="domain" description="Amidohydrolase 3" evidence="1">
    <location>
        <begin position="43"/>
        <end position="85"/>
    </location>
</feature>
<dbReference type="Gene3D" id="3.20.20.140">
    <property type="entry name" value="Metal-dependent hydrolases"/>
    <property type="match status" value="1"/>
</dbReference>
<protein>
    <submittedName>
        <fullName evidence="2">Amidohydrolase</fullName>
    </submittedName>
</protein>
<dbReference type="NCBIfam" id="NF004636">
    <property type="entry name" value="PRK05985.1"/>
    <property type="match status" value="1"/>
</dbReference>
<dbReference type="InterPro" id="IPR052349">
    <property type="entry name" value="Metallo-hydrolase_Enzymes"/>
</dbReference>
<dbReference type="PANTHER" id="PTHR32027:SF9">
    <property type="entry name" value="BLL3847 PROTEIN"/>
    <property type="match status" value="1"/>
</dbReference>
<feature type="domain" description="Amidohydrolase 3" evidence="1">
    <location>
        <begin position="102"/>
        <end position="388"/>
    </location>
</feature>
<gene>
    <name evidence="2" type="ORF">ACFPET_12905</name>
</gene>
<dbReference type="PANTHER" id="PTHR32027">
    <property type="entry name" value="CYTOSINE DEAMINASE"/>
    <property type="match status" value="1"/>
</dbReference>
<dbReference type="Proteomes" id="UP001595823">
    <property type="component" value="Unassembled WGS sequence"/>
</dbReference>
<evidence type="ECO:0000313" key="2">
    <source>
        <dbReference type="EMBL" id="MFC4336103.1"/>
    </source>
</evidence>
<dbReference type="EMBL" id="JBHSDK010000015">
    <property type="protein sequence ID" value="MFC4336103.1"/>
    <property type="molecule type" value="Genomic_DNA"/>
</dbReference>
<dbReference type="InterPro" id="IPR013108">
    <property type="entry name" value="Amidohydro_3"/>
</dbReference>
<comment type="caution">
    <text evidence="2">The sequence shown here is derived from an EMBL/GenBank/DDBJ whole genome shotgun (WGS) entry which is preliminary data.</text>
</comment>
<organism evidence="2 3">
    <name type="scientific">Salininema proteolyticum</name>
    <dbReference type="NCBI Taxonomy" id="1607685"/>
    <lineage>
        <taxon>Bacteria</taxon>
        <taxon>Bacillati</taxon>
        <taxon>Actinomycetota</taxon>
        <taxon>Actinomycetes</taxon>
        <taxon>Glycomycetales</taxon>
        <taxon>Glycomycetaceae</taxon>
        <taxon>Salininema</taxon>
    </lineage>
</organism>
<dbReference type="InterPro" id="IPR011059">
    <property type="entry name" value="Metal-dep_hydrolase_composite"/>
</dbReference>
<keyword evidence="3" id="KW-1185">Reference proteome</keyword>
<dbReference type="Gene3D" id="2.30.40.10">
    <property type="entry name" value="Urease, subunit C, domain 1"/>
    <property type="match status" value="1"/>
</dbReference>
<evidence type="ECO:0000313" key="3">
    <source>
        <dbReference type="Proteomes" id="UP001595823"/>
    </source>
</evidence>
<dbReference type="CDD" id="cd01293">
    <property type="entry name" value="Bact_CD"/>
    <property type="match status" value="1"/>
</dbReference>
<reference evidence="3" key="1">
    <citation type="journal article" date="2019" name="Int. J. Syst. Evol. Microbiol.">
        <title>The Global Catalogue of Microorganisms (GCM) 10K type strain sequencing project: providing services to taxonomists for standard genome sequencing and annotation.</title>
        <authorList>
            <consortium name="The Broad Institute Genomics Platform"/>
            <consortium name="The Broad Institute Genome Sequencing Center for Infectious Disease"/>
            <person name="Wu L."/>
            <person name="Ma J."/>
        </authorList>
    </citation>
    <scope>NUCLEOTIDE SEQUENCE [LARGE SCALE GENOMIC DNA]</scope>
    <source>
        <strain evidence="3">IBRC-M 10908</strain>
    </source>
</reference>
<evidence type="ECO:0000259" key="1">
    <source>
        <dbReference type="Pfam" id="PF07969"/>
    </source>
</evidence>
<dbReference type="RefSeq" id="WP_380621599.1">
    <property type="nucleotide sequence ID" value="NZ_JBHSDK010000015.1"/>
</dbReference>